<gene>
    <name evidence="3" type="ORF">HNR40_007451</name>
</gene>
<sequence length="383" mass="39139">MAAIDVPDAGSAAGRVLTLLHRHGPLTRSAVTAELGLAASAVGNALGDLTAMGLVRISDPSGAPTGRGRPSPVVEVNPDGPVAIAVQLTADRLTVGLVGLDRQISHVRVLDGSATDPATLIPALADAIADTAGRTERRCVGVCVAMPGFIRESDGFVRSALHLGWNDVPLAQRLASMSPIDAPIAVGRAATLAALAEFRYGAGRDAVTMLALSSERIGIGGGFIDAGTPLTGGGHALDAGHIIVEPGGLQCPCGARGCLEMYADSRALLRAADRRPQDAVTEIFDAATAGDRTAQEAIRLTAGHLVTGLTSLVNTLAPERVVLMGFLAHLYRAAADLVHDGLMASSAVARTARIAIIPGALHHATLVGAAEKAFAPLLRQPRS</sequence>
<dbReference type="GO" id="GO:0016301">
    <property type="term" value="F:kinase activity"/>
    <property type="evidence" value="ECO:0007669"/>
    <property type="project" value="UniProtKB-KW"/>
</dbReference>
<dbReference type="InterPro" id="IPR036388">
    <property type="entry name" value="WH-like_DNA-bd_sf"/>
</dbReference>
<reference evidence="3 4" key="1">
    <citation type="submission" date="2020-08" db="EMBL/GenBank/DDBJ databases">
        <title>Genomic Encyclopedia of Type Strains, Phase IV (KMG-IV): sequencing the most valuable type-strain genomes for metagenomic binning, comparative biology and taxonomic classification.</title>
        <authorList>
            <person name="Goeker M."/>
        </authorList>
    </citation>
    <scope>NUCLEOTIDE SEQUENCE [LARGE SCALE GENOMIC DNA]</scope>
    <source>
        <strain evidence="3 4">DSM 45385</strain>
    </source>
</reference>
<keyword evidence="3" id="KW-0418">Kinase</keyword>
<dbReference type="InterPro" id="IPR043129">
    <property type="entry name" value="ATPase_NBD"/>
</dbReference>
<dbReference type="Pfam" id="PF00480">
    <property type="entry name" value="ROK"/>
    <property type="match status" value="1"/>
</dbReference>
<dbReference type="Proteomes" id="UP000568380">
    <property type="component" value="Unassembled WGS sequence"/>
</dbReference>
<keyword evidence="4" id="KW-1185">Reference proteome</keyword>
<dbReference type="Gene3D" id="3.30.420.40">
    <property type="match status" value="2"/>
</dbReference>
<dbReference type="AlphaFoldDB" id="A0A7W8EJW0"/>
<protein>
    <submittedName>
        <fullName evidence="3">Putative NBD/HSP70 family sugar kinase</fullName>
    </submittedName>
</protein>
<proteinExistence type="inferred from homology"/>
<keyword evidence="3" id="KW-0808">Transferase</keyword>
<dbReference type="InterPro" id="IPR036390">
    <property type="entry name" value="WH_DNA-bd_sf"/>
</dbReference>
<dbReference type="InterPro" id="IPR000600">
    <property type="entry name" value="ROK"/>
</dbReference>
<evidence type="ECO:0000313" key="3">
    <source>
        <dbReference type="EMBL" id="MBB5081956.1"/>
    </source>
</evidence>
<feature type="domain" description="HTH marR-type" evidence="2">
    <location>
        <begin position="13"/>
        <end position="60"/>
    </location>
</feature>
<dbReference type="PANTHER" id="PTHR18964">
    <property type="entry name" value="ROK (REPRESSOR, ORF, KINASE) FAMILY"/>
    <property type="match status" value="1"/>
</dbReference>
<dbReference type="InterPro" id="IPR000835">
    <property type="entry name" value="HTH_MarR-typ"/>
</dbReference>
<comment type="similarity">
    <text evidence="1">Belongs to the ROK (NagC/XylR) family.</text>
</comment>
<accession>A0A7W8EJW0</accession>
<dbReference type="PANTHER" id="PTHR18964:SF149">
    <property type="entry name" value="BIFUNCTIONAL UDP-N-ACETYLGLUCOSAMINE 2-EPIMERASE_N-ACETYLMANNOSAMINE KINASE"/>
    <property type="match status" value="1"/>
</dbReference>
<comment type="caution">
    <text evidence="3">The sequence shown here is derived from an EMBL/GenBank/DDBJ whole genome shotgun (WGS) entry which is preliminary data.</text>
</comment>
<dbReference type="RefSeq" id="WP_184969758.1">
    <property type="nucleotide sequence ID" value="NZ_JACHIN010000012.1"/>
</dbReference>
<evidence type="ECO:0000256" key="1">
    <source>
        <dbReference type="ARBA" id="ARBA00006479"/>
    </source>
</evidence>
<dbReference type="EMBL" id="JACHIN010000012">
    <property type="protein sequence ID" value="MBB5081956.1"/>
    <property type="molecule type" value="Genomic_DNA"/>
</dbReference>
<dbReference type="Pfam" id="PF12802">
    <property type="entry name" value="MarR_2"/>
    <property type="match status" value="1"/>
</dbReference>
<evidence type="ECO:0000259" key="2">
    <source>
        <dbReference type="Pfam" id="PF12802"/>
    </source>
</evidence>
<dbReference type="SUPFAM" id="SSF46785">
    <property type="entry name" value="Winged helix' DNA-binding domain"/>
    <property type="match status" value="1"/>
</dbReference>
<dbReference type="Gene3D" id="1.10.10.10">
    <property type="entry name" value="Winged helix-like DNA-binding domain superfamily/Winged helix DNA-binding domain"/>
    <property type="match status" value="1"/>
</dbReference>
<dbReference type="SUPFAM" id="SSF53067">
    <property type="entry name" value="Actin-like ATPase domain"/>
    <property type="match status" value="1"/>
</dbReference>
<organism evidence="3 4">
    <name type="scientific">Nonomuraea endophytica</name>
    <dbReference type="NCBI Taxonomy" id="714136"/>
    <lineage>
        <taxon>Bacteria</taxon>
        <taxon>Bacillati</taxon>
        <taxon>Actinomycetota</taxon>
        <taxon>Actinomycetes</taxon>
        <taxon>Streptosporangiales</taxon>
        <taxon>Streptosporangiaceae</taxon>
        <taxon>Nonomuraea</taxon>
    </lineage>
</organism>
<name>A0A7W8EJW0_9ACTN</name>
<evidence type="ECO:0000313" key="4">
    <source>
        <dbReference type="Proteomes" id="UP000568380"/>
    </source>
</evidence>